<dbReference type="RefSeq" id="XP_028473444.1">
    <property type="nucleotide sequence ID" value="XM_028618488.1"/>
</dbReference>
<gene>
    <name evidence="3" type="ORF">EHS24_002765</name>
</gene>
<feature type="region of interest" description="Disordered" evidence="1">
    <location>
        <begin position="516"/>
        <end position="609"/>
    </location>
</feature>
<keyword evidence="2" id="KW-0472">Membrane</keyword>
<accession>A0A427XHS4</accession>
<dbReference type="GeneID" id="39587308"/>
<organism evidence="3 4">
    <name type="scientific">Apiotrichum porosum</name>
    <dbReference type="NCBI Taxonomy" id="105984"/>
    <lineage>
        <taxon>Eukaryota</taxon>
        <taxon>Fungi</taxon>
        <taxon>Dikarya</taxon>
        <taxon>Basidiomycota</taxon>
        <taxon>Agaricomycotina</taxon>
        <taxon>Tremellomycetes</taxon>
        <taxon>Trichosporonales</taxon>
        <taxon>Trichosporonaceae</taxon>
        <taxon>Apiotrichum</taxon>
    </lineage>
</organism>
<evidence type="ECO:0000313" key="4">
    <source>
        <dbReference type="Proteomes" id="UP000279236"/>
    </source>
</evidence>
<dbReference type="EMBL" id="RSCE01000013">
    <property type="protein sequence ID" value="RSH78297.1"/>
    <property type="molecule type" value="Genomic_DNA"/>
</dbReference>
<feature type="compositionally biased region" description="Basic and acidic residues" evidence="1">
    <location>
        <begin position="560"/>
        <end position="571"/>
    </location>
</feature>
<feature type="region of interest" description="Disordered" evidence="1">
    <location>
        <begin position="438"/>
        <end position="468"/>
    </location>
</feature>
<protein>
    <submittedName>
        <fullName evidence="3">Uncharacterized protein</fullName>
    </submittedName>
</protein>
<comment type="caution">
    <text evidence="3">The sequence shown here is derived from an EMBL/GenBank/DDBJ whole genome shotgun (WGS) entry which is preliminary data.</text>
</comment>
<evidence type="ECO:0000256" key="1">
    <source>
        <dbReference type="SAM" id="MobiDB-lite"/>
    </source>
</evidence>
<feature type="transmembrane region" description="Helical" evidence="2">
    <location>
        <begin position="385"/>
        <end position="409"/>
    </location>
</feature>
<sequence>MYVEPTLLFNYTYPVYAPLFHYVPNRFQFRANDTPSIYSPVDTTSGGPTKFPGTNWTLTFDNGDSQYQSAGAAGIGNATLHGGTYDMIAWNYTGQNAYVWRETDDPTPSDLVLMVDGNYVRGTNMQAFNANSQWNTKQNYTSHRVSFGMLMAKDMTLDVHAITLTQGLVTNASTMDDVYIYSDQFVVDGQLNPNFDWTANGGSGGRTAQKVGWEVSTTLEAAVNNSNSSPQPPINYTSAALNWNQENLTAQVSVNIPHNTSYAIVHGSLGSGWGRWAFTFNQPIPWPVPPQDTGVLLESDNFTVFVDADFMYNIADVPLLTVPLDPTLQYNLVINQAYNATAMGHLSSLTYYSAIANSSQTDTSGTSSPNAPAANSASLQLSKGAIAGAVVGGIIGAIAIAAASWYLGAYCRSRRRRKMSQADPATFEIDHNVEATPFTDNGGYSDVSTSVTGGTSKNARTSSEPEYRTRQPIIEEDADDAGIMGDDGLERLPPIYQPRWANAKATAGDNLLHGPTGDDWSSMAGSSVVESTSGAPLMRESTRTGVTGVDYSTTASTRSTDPRYSDAKDEVLGLPLPPGAAAPEGGDGPLMFTPMMFGPDGASKPPRGE</sequence>
<evidence type="ECO:0000313" key="3">
    <source>
        <dbReference type="EMBL" id="RSH78297.1"/>
    </source>
</evidence>
<feature type="compositionally biased region" description="Low complexity" evidence="1">
    <location>
        <begin position="442"/>
        <end position="456"/>
    </location>
</feature>
<reference evidence="3 4" key="1">
    <citation type="submission" date="2018-11" db="EMBL/GenBank/DDBJ databases">
        <title>Genome sequence of Apiotrichum porosum DSM 27194.</title>
        <authorList>
            <person name="Aliyu H."/>
            <person name="Gorte O."/>
            <person name="Ochsenreither K."/>
        </authorList>
    </citation>
    <scope>NUCLEOTIDE SEQUENCE [LARGE SCALE GENOMIC DNA]</scope>
    <source>
        <strain evidence="3 4">DSM 27194</strain>
    </source>
</reference>
<keyword evidence="2" id="KW-1133">Transmembrane helix</keyword>
<feature type="compositionally biased region" description="Polar residues" evidence="1">
    <location>
        <begin position="550"/>
        <end position="559"/>
    </location>
</feature>
<feature type="compositionally biased region" description="Polar residues" evidence="1">
    <location>
        <begin position="523"/>
        <end position="534"/>
    </location>
</feature>
<evidence type="ECO:0000256" key="2">
    <source>
        <dbReference type="SAM" id="Phobius"/>
    </source>
</evidence>
<keyword evidence="4" id="KW-1185">Reference proteome</keyword>
<dbReference type="AlphaFoldDB" id="A0A427XHS4"/>
<keyword evidence="2" id="KW-0812">Transmembrane</keyword>
<dbReference type="Proteomes" id="UP000279236">
    <property type="component" value="Unassembled WGS sequence"/>
</dbReference>
<proteinExistence type="predicted"/>
<name>A0A427XHS4_9TREE</name>